<dbReference type="EMBL" id="VSRR010044764">
    <property type="protein sequence ID" value="MPC76997.1"/>
    <property type="molecule type" value="Genomic_DNA"/>
</dbReference>
<dbReference type="OrthoDB" id="6382221at2759"/>
<accession>A0A5B7I679</accession>
<gene>
    <name evidence="2" type="ORF">E2C01_071434</name>
</gene>
<evidence type="ECO:0000313" key="2">
    <source>
        <dbReference type="EMBL" id="MPC76997.1"/>
    </source>
</evidence>
<reference evidence="2 3" key="1">
    <citation type="submission" date="2019-05" db="EMBL/GenBank/DDBJ databases">
        <title>Another draft genome of Portunus trituberculatus and its Hox gene families provides insights of decapod evolution.</title>
        <authorList>
            <person name="Jeong J.-H."/>
            <person name="Song I."/>
            <person name="Kim S."/>
            <person name="Choi T."/>
            <person name="Kim D."/>
            <person name="Ryu S."/>
            <person name="Kim W."/>
        </authorList>
    </citation>
    <scope>NUCLEOTIDE SEQUENCE [LARGE SCALE GENOMIC DNA]</scope>
    <source>
        <tissue evidence="2">Muscle</tissue>
    </source>
</reference>
<evidence type="ECO:0000256" key="1">
    <source>
        <dbReference type="SAM" id="MobiDB-lite"/>
    </source>
</evidence>
<proteinExistence type="predicted"/>
<dbReference type="AlphaFoldDB" id="A0A5B7I679"/>
<name>A0A5B7I679_PORTR</name>
<evidence type="ECO:0000313" key="3">
    <source>
        <dbReference type="Proteomes" id="UP000324222"/>
    </source>
</evidence>
<keyword evidence="3" id="KW-1185">Reference proteome</keyword>
<organism evidence="2 3">
    <name type="scientific">Portunus trituberculatus</name>
    <name type="common">Swimming crab</name>
    <name type="synonym">Neptunus trituberculatus</name>
    <dbReference type="NCBI Taxonomy" id="210409"/>
    <lineage>
        <taxon>Eukaryota</taxon>
        <taxon>Metazoa</taxon>
        <taxon>Ecdysozoa</taxon>
        <taxon>Arthropoda</taxon>
        <taxon>Crustacea</taxon>
        <taxon>Multicrustacea</taxon>
        <taxon>Malacostraca</taxon>
        <taxon>Eumalacostraca</taxon>
        <taxon>Eucarida</taxon>
        <taxon>Decapoda</taxon>
        <taxon>Pleocyemata</taxon>
        <taxon>Brachyura</taxon>
        <taxon>Eubrachyura</taxon>
        <taxon>Portunoidea</taxon>
        <taxon>Portunidae</taxon>
        <taxon>Portuninae</taxon>
        <taxon>Portunus</taxon>
    </lineage>
</organism>
<feature type="region of interest" description="Disordered" evidence="1">
    <location>
        <begin position="230"/>
        <end position="258"/>
    </location>
</feature>
<protein>
    <submittedName>
        <fullName evidence="2">Uncharacterized protein</fullName>
    </submittedName>
</protein>
<comment type="caution">
    <text evidence="2">The sequence shown here is derived from an EMBL/GenBank/DDBJ whole genome shotgun (WGS) entry which is preliminary data.</text>
</comment>
<feature type="compositionally biased region" description="Basic and acidic residues" evidence="1">
    <location>
        <begin position="237"/>
        <end position="258"/>
    </location>
</feature>
<sequence>MRRHMKLHTPSANLLQCSSVSNLQCSFQTTRFDKLRSHLAKKHSIDHPTTATFAAKKQISASPIVTGFGHKQQEGLVDGQPDLCVEQMDGSAVTGLDSKVCEDRVVMVGDVPQNDFSVLVVSPEIVELADIEGLGDTHTDAHTHTQMHTGGGKQGETENVSGLSEAHRFTTDFLVNHELLLDKADGMDGQVEGTLHPLPPDLLGGKMEAVEGGVMPYEPEPCVLEVMEEEEEEVMEEERKNESERVREREREQEREREKQCIDSLNILEFMLDNVAN</sequence>
<dbReference type="Proteomes" id="UP000324222">
    <property type="component" value="Unassembled WGS sequence"/>
</dbReference>